<accession>A0A1Y2K2P7</accession>
<evidence type="ECO:0000313" key="5">
    <source>
        <dbReference type="Proteomes" id="UP000194003"/>
    </source>
</evidence>
<dbReference type="EMBL" id="LVJN01000020">
    <property type="protein sequence ID" value="OSM02242.1"/>
    <property type="molecule type" value="Genomic_DNA"/>
</dbReference>
<dbReference type="AlphaFoldDB" id="A0A1Y2K2P7"/>
<evidence type="ECO:0000313" key="4">
    <source>
        <dbReference type="EMBL" id="OSM02242.1"/>
    </source>
</evidence>
<dbReference type="PROSITE" id="PS50110">
    <property type="entry name" value="RESPONSE_REGULATORY"/>
    <property type="match status" value="1"/>
</dbReference>
<gene>
    <name evidence="4" type="ORF">MAIT1_02352</name>
</gene>
<dbReference type="InterPro" id="IPR050595">
    <property type="entry name" value="Bact_response_regulator"/>
</dbReference>
<feature type="modified residue" description="4-aspartylphosphate" evidence="2">
    <location>
        <position position="52"/>
    </location>
</feature>
<comment type="caution">
    <text evidence="4">The sequence shown here is derived from an EMBL/GenBank/DDBJ whole genome shotgun (WGS) entry which is preliminary data.</text>
</comment>
<dbReference type="PANTHER" id="PTHR44591:SF23">
    <property type="entry name" value="CHEY SUBFAMILY"/>
    <property type="match status" value="1"/>
</dbReference>
<organism evidence="4 5">
    <name type="scientific">Magnetofaba australis IT-1</name>
    <dbReference type="NCBI Taxonomy" id="1434232"/>
    <lineage>
        <taxon>Bacteria</taxon>
        <taxon>Pseudomonadati</taxon>
        <taxon>Pseudomonadota</taxon>
        <taxon>Magnetococcia</taxon>
        <taxon>Magnetococcales</taxon>
        <taxon>Magnetococcaceae</taxon>
        <taxon>Magnetofaba</taxon>
    </lineage>
</organism>
<dbReference type="RefSeq" id="WP_085444725.1">
    <property type="nucleotide sequence ID" value="NZ_LVJN01000020.1"/>
</dbReference>
<evidence type="ECO:0000259" key="3">
    <source>
        <dbReference type="PROSITE" id="PS50110"/>
    </source>
</evidence>
<name>A0A1Y2K2P7_9PROT</name>
<evidence type="ECO:0000256" key="1">
    <source>
        <dbReference type="ARBA" id="ARBA00022553"/>
    </source>
</evidence>
<keyword evidence="1 2" id="KW-0597">Phosphoprotein</keyword>
<reference evidence="4 5" key="1">
    <citation type="journal article" date="2016" name="BMC Genomics">
        <title>Combined genomic and structural analyses of a cultured magnetotactic bacterium reveals its niche adaptation to a dynamic environment.</title>
        <authorList>
            <person name="Araujo A.C."/>
            <person name="Morillo V."/>
            <person name="Cypriano J."/>
            <person name="Teixeira L.C."/>
            <person name="Leao P."/>
            <person name="Lyra S."/>
            <person name="Almeida L.G."/>
            <person name="Bazylinski D.A."/>
            <person name="Vasconcellos A.T."/>
            <person name="Abreu F."/>
            <person name="Lins U."/>
        </authorList>
    </citation>
    <scope>NUCLEOTIDE SEQUENCE [LARGE SCALE GENOMIC DNA]</scope>
    <source>
        <strain evidence="4 5">IT-1</strain>
    </source>
</reference>
<dbReference type="InterPro" id="IPR011006">
    <property type="entry name" value="CheY-like_superfamily"/>
</dbReference>
<protein>
    <submittedName>
        <fullName evidence="4">Putative response regulator receiver protein</fullName>
    </submittedName>
</protein>
<evidence type="ECO:0000256" key="2">
    <source>
        <dbReference type="PROSITE-ProRule" id="PRU00169"/>
    </source>
</evidence>
<dbReference type="OrthoDB" id="5456285at2"/>
<dbReference type="SMART" id="SM00448">
    <property type="entry name" value="REC"/>
    <property type="match status" value="1"/>
</dbReference>
<dbReference type="GO" id="GO:0000160">
    <property type="term" value="P:phosphorelay signal transduction system"/>
    <property type="evidence" value="ECO:0007669"/>
    <property type="project" value="InterPro"/>
</dbReference>
<proteinExistence type="predicted"/>
<feature type="domain" description="Response regulatory" evidence="3">
    <location>
        <begin position="3"/>
        <end position="125"/>
    </location>
</feature>
<sequence length="131" mass="14012">MAQILVIDDDIAVLESLRVILEKKGHAVIAVDRAHKGLALIAQQSFDLLILDLIMPEQEGLETLMQLGQDYPGLRVIVISGGGRMHGGGVRPGAMLEIAQDLGAMMTLAKPFSATELIQAVERALLTESNG</sequence>
<dbReference type="Gene3D" id="3.40.50.2300">
    <property type="match status" value="1"/>
</dbReference>
<keyword evidence="5" id="KW-1185">Reference proteome</keyword>
<dbReference type="InterPro" id="IPR001789">
    <property type="entry name" value="Sig_transdc_resp-reg_receiver"/>
</dbReference>
<dbReference type="SUPFAM" id="SSF52172">
    <property type="entry name" value="CheY-like"/>
    <property type="match status" value="1"/>
</dbReference>
<dbReference type="PANTHER" id="PTHR44591">
    <property type="entry name" value="STRESS RESPONSE REGULATOR PROTEIN 1"/>
    <property type="match status" value="1"/>
</dbReference>
<dbReference type="Pfam" id="PF00072">
    <property type="entry name" value="Response_reg"/>
    <property type="match status" value="1"/>
</dbReference>
<dbReference type="Proteomes" id="UP000194003">
    <property type="component" value="Unassembled WGS sequence"/>
</dbReference>
<dbReference type="STRING" id="1434232.MAIT1_02352"/>